<evidence type="ECO:0000256" key="5">
    <source>
        <dbReference type="PROSITE-ProRule" id="PRU00042"/>
    </source>
</evidence>
<dbReference type="PROSITE" id="PS50157">
    <property type="entry name" value="ZINC_FINGER_C2H2_2"/>
    <property type="match status" value="2"/>
</dbReference>
<reference evidence="8 9" key="1">
    <citation type="submission" date="2020-08" db="EMBL/GenBank/DDBJ databases">
        <authorList>
            <person name="Hejnol A."/>
        </authorList>
    </citation>
    <scope>NUCLEOTIDE SEQUENCE [LARGE SCALE GENOMIC DNA]</scope>
</reference>
<evidence type="ECO:0000256" key="6">
    <source>
        <dbReference type="SAM" id="MobiDB-lite"/>
    </source>
</evidence>
<keyword evidence="2" id="KW-0677">Repeat</keyword>
<proteinExistence type="predicted"/>
<evidence type="ECO:0000256" key="1">
    <source>
        <dbReference type="ARBA" id="ARBA00022723"/>
    </source>
</evidence>
<dbReference type="PANTHER" id="PTHR24379">
    <property type="entry name" value="KRAB AND ZINC FINGER DOMAIN-CONTAINING"/>
    <property type="match status" value="1"/>
</dbReference>
<accession>A0A7I8V690</accession>
<feature type="region of interest" description="Disordered" evidence="6">
    <location>
        <begin position="58"/>
        <end position="80"/>
    </location>
</feature>
<evidence type="ECO:0000259" key="7">
    <source>
        <dbReference type="PROSITE" id="PS50157"/>
    </source>
</evidence>
<dbReference type="SMART" id="SM00355">
    <property type="entry name" value="ZnF_C2H2"/>
    <property type="match status" value="3"/>
</dbReference>
<protein>
    <submittedName>
        <fullName evidence="8">DgyrCDS399</fullName>
    </submittedName>
</protein>
<keyword evidence="9" id="KW-1185">Reference proteome</keyword>
<feature type="domain" description="C2H2-type" evidence="7">
    <location>
        <begin position="365"/>
        <end position="392"/>
    </location>
</feature>
<keyword evidence="1" id="KW-0479">Metal-binding</keyword>
<dbReference type="PROSITE" id="PS00028">
    <property type="entry name" value="ZINC_FINGER_C2H2_1"/>
    <property type="match status" value="1"/>
</dbReference>
<dbReference type="AlphaFoldDB" id="A0A7I8V690"/>
<dbReference type="Proteomes" id="UP000549394">
    <property type="component" value="Unassembled WGS sequence"/>
</dbReference>
<evidence type="ECO:0000313" key="9">
    <source>
        <dbReference type="Proteomes" id="UP000549394"/>
    </source>
</evidence>
<dbReference type="GO" id="GO:0008270">
    <property type="term" value="F:zinc ion binding"/>
    <property type="evidence" value="ECO:0007669"/>
    <property type="project" value="UniProtKB-KW"/>
</dbReference>
<comment type="caution">
    <text evidence="8">The sequence shown here is derived from an EMBL/GenBank/DDBJ whole genome shotgun (WGS) entry which is preliminary data.</text>
</comment>
<evidence type="ECO:0000313" key="8">
    <source>
        <dbReference type="EMBL" id="CAD5111048.1"/>
    </source>
</evidence>
<evidence type="ECO:0000256" key="2">
    <source>
        <dbReference type="ARBA" id="ARBA00022737"/>
    </source>
</evidence>
<sequence length="511" mass="58833">MINRSRRKTVASNTTENVHSELQKFLPKRLKLIEITLSQIQDSKVVLKRLTDSQIRKYKQTTNSKTNNKDMDLDKNSKNGMSLQNLQSTYPERNPANINMTVTRVEGICQNNLNNVTTSDGVQYKDATTYYQCILCSNYGICKKKLLEHYELVHRIRGEDIFYSHYNQNYFINGSLSASGEILRRINCSHKCRSCHHSTLNLNHALYHANQLQTDFTCGVCSYINSKSDLKAFPNWRQLLQSFLIVSTNVYYPSPSPTPSPPAPPLSLSPPPLDLRLKKPSYNHNSQIEKKYDFSKYHFDFSHLISNFNSLPSLKNLSLSMTNTNENQRKVHHNENGGINLQEENNMVEIRESKKRKLQNRLVFYSCKICGKNSKKRKGLLDHLREHVADYAYICMECPVKFVSLTSIKHHLSIHHPNSKIGFKFELKQNMDNLCLKKIGFKHKLSTININDEDESIPIAFPANSLDKVTLKNLTWTTMAYGKSSRITTPSSHIIENRIDHSAIDLNEMEN</sequence>
<dbReference type="OrthoDB" id="8823111at2759"/>
<dbReference type="InterPro" id="IPR013087">
    <property type="entry name" value="Znf_C2H2_type"/>
</dbReference>
<gene>
    <name evidence="8" type="ORF">DGYR_LOCUS394</name>
</gene>
<keyword evidence="3 5" id="KW-0863">Zinc-finger</keyword>
<evidence type="ECO:0000256" key="3">
    <source>
        <dbReference type="ARBA" id="ARBA00022771"/>
    </source>
</evidence>
<evidence type="ECO:0000256" key="4">
    <source>
        <dbReference type="ARBA" id="ARBA00022833"/>
    </source>
</evidence>
<dbReference type="SUPFAM" id="SSF57667">
    <property type="entry name" value="beta-beta-alpha zinc fingers"/>
    <property type="match status" value="1"/>
</dbReference>
<feature type="domain" description="C2H2-type" evidence="7">
    <location>
        <begin position="393"/>
        <end position="421"/>
    </location>
</feature>
<dbReference type="Gene3D" id="3.30.160.60">
    <property type="entry name" value="Classic Zinc Finger"/>
    <property type="match status" value="1"/>
</dbReference>
<dbReference type="PANTHER" id="PTHR24379:SF121">
    <property type="entry name" value="C2H2-TYPE DOMAIN-CONTAINING PROTEIN"/>
    <property type="match status" value="1"/>
</dbReference>
<keyword evidence="4" id="KW-0862">Zinc</keyword>
<organism evidence="8 9">
    <name type="scientific">Dimorphilus gyrociliatus</name>
    <dbReference type="NCBI Taxonomy" id="2664684"/>
    <lineage>
        <taxon>Eukaryota</taxon>
        <taxon>Metazoa</taxon>
        <taxon>Spiralia</taxon>
        <taxon>Lophotrochozoa</taxon>
        <taxon>Annelida</taxon>
        <taxon>Polychaeta</taxon>
        <taxon>Polychaeta incertae sedis</taxon>
        <taxon>Dinophilidae</taxon>
        <taxon>Dimorphilus</taxon>
    </lineage>
</organism>
<name>A0A7I8V690_9ANNE</name>
<dbReference type="InterPro" id="IPR036236">
    <property type="entry name" value="Znf_C2H2_sf"/>
</dbReference>
<dbReference type="EMBL" id="CAJFCJ010000001">
    <property type="protein sequence ID" value="CAD5111048.1"/>
    <property type="molecule type" value="Genomic_DNA"/>
</dbReference>
<feature type="compositionally biased region" description="Basic and acidic residues" evidence="6">
    <location>
        <begin position="67"/>
        <end position="77"/>
    </location>
</feature>